<keyword evidence="1" id="KW-0560">Oxidoreductase</keyword>
<protein>
    <submittedName>
        <fullName evidence="3">FAD-binding oxidoreductase</fullName>
    </submittedName>
</protein>
<name>A0A9X1TV69_9SPHN</name>
<dbReference type="Proteomes" id="UP001139410">
    <property type="component" value="Unassembled WGS sequence"/>
</dbReference>
<dbReference type="InterPro" id="IPR036188">
    <property type="entry name" value="FAD/NAD-bd_sf"/>
</dbReference>
<dbReference type="PANTHER" id="PTHR13847">
    <property type="entry name" value="SARCOSINE DEHYDROGENASE-RELATED"/>
    <property type="match status" value="1"/>
</dbReference>
<reference evidence="3" key="1">
    <citation type="submission" date="2022-01" db="EMBL/GenBank/DDBJ databases">
        <authorList>
            <person name="Jo J.-H."/>
            <person name="Im W.-T."/>
        </authorList>
    </citation>
    <scope>NUCLEOTIDE SEQUENCE</scope>
    <source>
        <strain evidence="3">G124</strain>
    </source>
</reference>
<dbReference type="InterPro" id="IPR006076">
    <property type="entry name" value="FAD-dep_OxRdtase"/>
</dbReference>
<evidence type="ECO:0000313" key="4">
    <source>
        <dbReference type="Proteomes" id="UP001139410"/>
    </source>
</evidence>
<dbReference type="Pfam" id="PF01266">
    <property type="entry name" value="DAO"/>
    <property type="match status" value="1"/>
</dbReference>
<keyword evidence="4" id="KW-1185">Reference proteome</keyword>
<dbReference type="Gene3D" id="3.30.9.10">
    <property type="entry name" value="D-Amino Acid Oxidase, subunit A, domain 2"/>
    <property type="match status" value="1"/>
</dbReference>
<dbReference type="AlphaFoldDB" id="A0A9X1TV69"/>
<organism evidence="3 4">
    <name type="scientific">Sphingomonas cremea</name>
    <dbReference type="NCBI Taxonomy" id="2904799"/>
    <lineage>
        <taxon>Bacteria</taxon>
        <taxon>Pseudomonadati</taxon>
        <taxon>Pseudomonadota</taxon>
        <taxon>Alphaproteobacteria</taxon>
        <taxon>Sphingomonadales</taxon>
        <taxon>Sphingomonadaceae</taxon>
        <taxon>Sphingomonas</taxon>
    </lineage>
</organism>
<sequence>MTKVDVLIVGGGIAGASLGARLAASKSVMLIEAEDMCGRHATGRSAAFWQASLGGSTPERLLSILSKPMFDAGWPGTSTALLRQRGAVHLTGPCGERMDEVDDLTGEYAPVHLSRAQIDQLIPGLRAQWTGAWFEAGCADIEVAAFHAACLAAIRRQGGKVATDAALLAATRTSGTWKVETSDGEVEAPILVNAAGAWGDQVAECADVQRMGLEPRRRTVVQLRVGQRGLRDLPFVTDLHESFYFKGEGDNSVWVCPLDETLVEPCDAAPEEIDVATAIDRFEKAVDWPVEAVERKWAGLRTFAPDRAMKFGFDPIADGFFWCVGQGGMGIQTAPAASLLCASLIGDEPLPAELAGIDPSDFSPRSKA</sequence>
<dbReference type="Gene3D" id="3.50.50.60">
    <property type="entry name" value="FAD/NAD(P)-binding domain"/>
    <property type="match status" value="1"/>
</dbReference>
<proteinExistence type="predicted"/>
<accession>A0A9X1TV69</accession>
<evidence type="ECO:0000313" key="3">
    <source>
        <dbReference type="EMBL" id="MCF2513849.1"/>
    </source>
</evidence>
<dbReference type="RefSeq" id="WP_235066343.1">
    <property type="nucleotide sequence ID" value="NZ_JAKFGM010000001.1"/>
</dbReference>
<comment type="caution">
    <text evidence="3">The sequence shown here is derived from an EMBL/GenBank/DDBJ whole genome shotgun (WGS) entry which is preliminary data.</text>
</comment>
<dbReference type="PANTHER" id="PTHR13847:SF287">
    <property type="entry name" value="FAD-DEPENDENT OXIDOREDUCTASE DOMAIN-CONTAINING PROTEIN 1"/>
    <property type="match status" value="1"/>
</dbReference>
<evidence type="ECO:0000256" key="1">
    <source>
        <dbReference type="ARBA" id="ARBA00023002"/>
    </source>
</evidence>
<evidence type="ECO:0000259" key="2">
    <source>
        <dbReference type="Pfam" id="PF01266"/>
    </source>
</evidence>
<dbReference type="GO" id="GO:0016491">
    <property type="term" value="F:oxidoreductase activity"/>
    <property type="evidence" value="ECO:0007669"/>
    <property type="project" value="UniProtKB-KW"/>
</dbReference>
<feature type="domain" description="FAD dependent oxidoreductase" evidence="2">
    <location>
        <begin position="5"/>
        <end position="342"/>
    </location>
</feature>
<dbReference type="GO" id="GO:0005737">
    <property type="term" value="C:cytoplasm"/>
    <property type="evidence" value="ECO:0007669"/>
    <property type="project" value="TreeGrafter"/>
</dbReference>
<gene>
    <name evidence="3" type="ORF">LVY65_02030</name>
</gene>
<dbReference type="EMBL" id="JAKFGM010000001">
    <property type="protein sequence ID" value="MCF2513849.1"/>
    <property type="molecule type" value="Genomic_DNA"/>
</dbReference>
<dbReference type="SUPFAM" id="SSF51905">
    <property type="entry name" value="FAD/NAD(P)-binding domain"/>
    <property type="match status" value="1"/>
</dbReference>